<accession>A0A318SQG7</accession>
<dbReference type="InterPro" id="IPR023373">
    <property type="entry name" value="YmcC_sf"/>
</dbReference>
<dbReference type="RefSeq" id="WP_181418610.1">
    <property type="nucleotide sequence ID" value="NZ_QJTE01000003.1"/>
</dbReference>
<keyword evidence="2" id="KW-0449">Lipoprotein</keyword>
<protein>
    <submittedName>
        <fullName evidence="2">Group 4 capsule polysaccharide lipoprotein GfcB/YjbF</fullName>
    </submittedName>
</protein>
<organism evidence="2 3">
    <name type="scientific">Pseudoroseicyclus aestuarii</name>
    <dbReference type="NCBI Taxonomy" id="1795041"/>
    <lineage>
        <taxon>Bacteria</taxon>
        <taxon>Pseudomonadati</taxon>
        <taxon>Pseudomonadota</taxon>
        <taxon>Alphaproteobacteria</taxon>
        <taxon>Rhodobacterales</taxon>
        <taxon>Paracoccaceae</taxon>
        <taxon>Pseudoroseicyclus</taxon>
    </lineage>
</organism>
<feature type="signal peptide" evidence="1">
    <location>
        <begin position="1"/>
        <end position="19"/>
    </location>
</feature>
<feature type="chain" id="PRO_5016329546" evidence="1">
    <location>
        <begin position="20"/>
        <end position="223"/>
    </location>
</feature>
<reference evidence="2 3" key="1">
    <citation type="submission" date="2018-06" db="EMBL/GenBank/DDBJ databases">
        <title>Genomic Encyclopedia of Type Strains, Phase III (KMG-III): the genomes of soil and plant-associated and newly described type strains.</title>
        <authorList>
            <person name="Whitman W."/>
        </authorList>
    </citation>
    <scope>NUCLEOTIDE SEQUENCE [LARGE SCALE GENOMIC DNA]</scope>
    <source>
        <strain evidence="2 3">CECT 9025</strain>
    </source>
</reference>
<proteinExistence type="predicted"/>
<evidence type="ECO:0000313" key="2">
    <source>
        <dbReference type="EMBL" id="PYE83665.1"/>
    </source>
</evidence>
<dbReference type="SUPFAM" id="SSF159270">
    <property type="entry name" value="YmcC-like"/>
    <property type="match status" value="1"/>
</dbReference>
<evidence type="ECO:0000256" key="1">
    <source>
        <dbReference type="SAM" id="SignalP"/>
    </source>
</evidence>
<name>A0A318SQG7_9RHOB</name>
<dbReference type="EMBL" id="QJTE01000003">
    <property type="protein sequence ID" value="PYE83665.1"/>
    <property type="molecule type" value="Genomic_DNA"/>
</dbReference>
<dbReference type="AlphaFoldDB" id="A0A318SQG7"/>
<dbReference type="Gene3D" id="2.40.360.10">
    <property type="entry name" value="YmcC-like"/>
    <property type="match status" value="1"/>
</dbReference>
<keyword evidence="3" id="KW-1185">Reference proteome</keyword>
<comment type="caution">
    <text evidence="2">The sequence shown here is derived from an EMBL/GenBank/DDBJ whole genome shotgun (WGS) entry which is preliminary data.</text>
</comment>
<dbReference type="Pfam" id="PF11102">
    <property type="entry name" value="YjbF"/>
    <property type="match status" value="1"/>
</dbReference>
<keyword evidence="1" id="KW-0732">Signal</keyword>
<evidence type="ECO:0000313" key="3">
    <source>
        <dbReference type="Proteomes" id="UP000248311"/>
    </source>
</evidence>
<gene>
    <name evidence="2" type="ORF">DFP88_10323</name>
</gene>
<dbReference type="InterPro" id="IPR021308">
    <property type="entry name" value="GfcB"/>
</dbReference>
<dbReference type="Proteomes" id="UP000248311">
    <property type="component" value="Unassembled WGS sequence"/>
</dbReference>
<dbReference type="PROSITE" id="PS51257">
    <property type="entry name" value="PROKAR_LIPOPROTEIN"/>
    <property type="match status" value="1"/>
</dbReference>
<sequence length="223" mass="23364">MTRITIPALLALTTLAACGQGEAPGLFGQIAGRVGPLLVGRGPLEVASGEAAATLPGVPEGQAPDPESLLAVEARTLGIVEAAVKVQDNGDRETFIGQSGYSLAYEDGILVATRGLLDDLMGADTGQVRAALNAGGGRALRVHDRLSDLDQIIRAEFDCVIAPAGNEAVELLGRTVTARKFSESCEGESVAFQNLYWLDQDGTILTSRQYVTPTVAYLRSTRP</sequence>